<accession>A0ACD5WN31</accession>
<reference evidence="1" key="1">
    <citation type="submission" date="2021-05" db="EMBL/GenBank/DDBJ databases">
        <authorList>
            <person name="Scholz U."/>
            <person name="Mascher M."/>
            <person name="Fiebig A."/>
        </authorList>
    </citation>
    <scope>NUCLEOTIDE SEQUENCE [LARGE SCALE GENOMIC DNA]</scope>
</reference>
<reference evidence="1" key="2">
    <citation type="submission" date="2025-09" db="UniProtKB">
        <authorList>
            <consortium name="EnsemblPlants"/>
        </authorList>
    </citation>
    <scope>IDENTIFICATION</scope>
</reference>
<name>A0ACD5WN31_AVESA</name>
<dbReference type="Proteomes" id="UP001732700">
    <property type="component" value="Chromosome 4C"/>
</dbReference>
<evidence type="ECO:0000313" key="2">
    <source>
        <dbReference type="Proteomes" id="UP001732700"/>
    </source>
</evidence>
<keyword evidence="2" id="KW-1185">Reference proteome</keyword>
<dbReference type="EnsemblPlants" id="AVESA.00010b.r2.4CG1257290.1">
    <property type="protein sequence ID" value="AVESA.00010b.r2.4CG1257290.1.CDS"/>
    <property type="gene ID" value="AVESA.00010b.r2.4CG1257290"/>
</dbReference>
<protein>
    <submittedName>
        <fullName evidence="1">Uncharacterized protein</fullName>
    </submittedName>
</protein>
<sequence length="310" mass="33678">MATASNFKITPFGGGLLENVEFEFQRLYLHHVFSGPRATQANIVEPDVTTGWGRTAVNNWPIYDGIGPDAKLVGRAQGLHIDAGSWHNCFTLRFEIARFKESTLQVTGGSVEKQGEWAIVGGTGDFAMARGIVKRKVHGVLNGGEGEILELTIHGFCRMESLPQLTKSGPWGGNGGSARDSEEPRRIETITIVHQGVIGLFECTYVDRSGNRRTTGPWGGGTGTNRSKVELGPNEVVKEVSGTYFNHNNGSTTQTVVQSLKFVTNEKTYGPYGRTTGTPFSADVPKDKSVAGFFGRTDNRYLNAIGVYMV</sequence>
<organism evidence="1 2">
    <name type="scientific">Avena sativa</name>
    <name type="common">Oat</name>
    <dbReference type="NCBI Taxonomy" id="4498"/>
    <lineage>
        <taxon>Eukaryota</taxon>
        <taxon>Viridiplantae</taxon>
        <taxon>Streptophyta</taxon>
        <taxon>Embryophyta</taxon>
        <taxon>Tracheophyta</taxon>
        <taxon>Spermatophyta</taxon>
        <taxon>Magnoliopsida</taxon>
        <taxon>Liliopsida</taxon>
        <taxon>Poales</taxon>
        <taxon>Poaceae</taxon>
        <taxon>BOP clade</taxon>
        <taxon>Pooideae</taxon>
        <taxon>Poodae</taxon>
        <taxon>Poeae</taxon>
        <taxon>Poeae Chloroplast Group 1 (Aveneae type)</taxon>
        <taxon>Aveninae</taxon>
        <taxon>Avena</taxon>
    </lineage>
</organism>
<proteinExistence type="predicted"/>
<evidence type="ECO:0000313" key="1">
    <source>
        <dbReference type="EnsemblPlants" id="AVESA.00010b.r2.4CG1257290.1.CDS"/>
    </source>
</evidence>